<organism evidence="8 9">
    <name type="scientific">Gordonia lacunae</name>
    <dbReference type="NCBI Taxonomy" id="417102"/>
    <lineage>
        <taxon>Bacteria</taxon>
        <taxon>Bacillati</taxon>
        <taxon>Actinomycetota</taxon>
        <taxon>Actinomycetes</taxon>
        <taxon>Mycobacteriales</taxon>
        <taxon>Gordoniaceae</taxon>
        <taxon>Gordonia</taxon>
    </lineage>
</organism>
<dbReference type="Proteomes" id="UP000194632">
    <property type="component" value="Unassembled WGS sequence"/>
</dbReference>
<name>A0A243Q512_9ACTN</name>
<reference evidence="8 9" key="1">
    <citation type="submission" date="2017-05" db="EMBL/GenBank/DDBJ databases">
        <title>Biotechnological potential of actinobacteria isolated from South African environments.</title>
        <authorList>
            <person name="Le Roes-Hill M."/>
            <person name="Prins A."/>
            <person name="Durrell K.A."/>
        </authorList>
    </citation>
    <scope>NUCLEOTIDE SEQUENCE [LARGE SCALE GENOMIC DNA]</scope>
    <source>
        <strain evidence="8">BS2</strain>
    </source>
</reference>
<evidence type="ECO:0000256" key="2">
    <source>
        <dbReference type="ARBA" id="ARBA00022617"/>
    </source>
</evidence>
<keyword evidence="4 7" id="KW-0560">Oxidoreductase</keyword>
<dbReference type="GO" id="GO:0004497">
    <property type="term" value="F:monooxygenase activity"/>
    <property type="evidence" value="ECO:0007669"/>
    <property type="project" value="UniProtKB-KW"/>
</dbReference>
<dbReference type="GO" id="GO:0020037">
    <property type="term" value="F:heme binding"/>
    <property type="evidence" value="ECO:0007669"/>
    <property type="project" value="InterPro"/>
</dbReference>
<protein>
    <submittedName>
        <fullName evidence="8">Cytochrome P450</fullName>
    </submittedName>
</protein>
<evidence type="ECO:0000256" key="7">
    <source>
        <dbReference type="RuleBase" id="RU000461"/>
    </source>
</evidence>
<keyword evidence="5 7" id="KW-0408">Iron</keyword>
<dbReference type="InterPro" id="IPR017972">
    <property type="entry name" value="Cyt_P450_CS"/>
</dbReference>
<dbReference type="STRING" id="417102.CA982_22060"/>
<evidence type="ECO:0000256" key="4">
    <source>
        <dbReference type="ARBA" id="ARBA00023002"/>
    </source>
</evidence>
<evidence type="ECO:0000256" key="5">
    <source>
        <dbReference type="ARBA" id="ARBA00023004"/>
    </source>
</evidence>
<evidence type="ECO:0000313" key="9">
    <source>
        <dbReference type="Proteomes" id="UP000194632"/>
    </source>
</evidence>
<evidence type="ECO:0000256" key="1">
    <source>
        <dbReference type="ARBA" id="ARBA00010617"/>
    </source>
</evidence>
<evidence type="ECO:0000256" key="6">
    <source>
        <dbReference type="ARBA" id="ARBA00023033"/>
    </source>
</evidence>
<dbReference type="RefSeq" id="WP_086537324.1">
    <property type="nucleotide sequence ID" value="NZ_NGFO01000033.1"/>
</dbReference>
<dbReference type="InterPro" id="IPR002397">
    <property type="entry name" value="Cyt_P450_B"/>
</dbReference>
<dbReference type="PRINTS" id="PR00359">
    <property type="entry name" value="BP450"/>
</dbReference>
<evidence type="ECO:0000256" key="3">
    <source>
        <dbReference type="ARBA" id="ARBA00022723"/>
    </source>
</evidence>
<comment type="caution">
    <text evidence="8">The sequence shown here is derived from an EMBL/GenBank/DDBJ whole genome shotgun (WGS) entry which is preliminary data.</text>
</comment>
<dbReference type="OrthoDB" id="502624at2"/>
<dbReference type="PROSITE" id="PS00086">
    <property type="entry name" value="CYTOCHROME_P450"/>
    <property type="match status" value="1"/>
</dbReference>
<dbReference type="Gene3D" id="1.10.630.10">
    <property type="entry name" value="Cytochrome P450"/>
    <property type="match status" value="1"/>
</dbReference>
<dbReference type="GO" id="GO:0005506">
    <property type="term" value="F:iron ion binding"/>
    <property type="evidence" value="ECO:0007669"/>
    <property type="project" value="InterPro"/>
</dbReference>
<gene>
    <name evidence="8" type="ORF">CA982_22060</name>
</gene>
<dbReference type="InterPro" id="IPR036396">
    <property type="entry name" value="Cyt_P450_sf"/>
</dbReference>
<dbReference type="Pfam" id="PF00067">
    <property type="entry name" value="p450"/>
    <property type="match status" value="1"/>
</dbReference>
<proteinExistence type="inferred from homology"/>
<dbReference type="PANTHER" id="PTHR46696:SF1">
    <property type="entry name" value="CYTOCHROME P450 YJIB-RELATED"/>
    <property type="match status" value="1"/>
</dbReference>
<keyword evidence="3 7" id="KW-0479">Metal-binding</keyword>
<accession>A0A243Q512</accession>
<comment type="similarity">
    <text evidence="1 7">Belongs to the cytochrome P450 family.</text>
</comment>
<evidence type="ECO:0000313" key="8">
    <source>
        <dbReference type="EMBL" id="OUC76446.1"/>
    </source>
</evidence>
<dbReference type="InterPro" id="IPR001128">
    <property type="entry name" value="Cyt_P450"/>
</dbReference>
<keyword evidence="9" id="KW-1185">Reference proteome</keyword>
<dbReference type="AlphaFoldDB" id="A0A243Q512"/>
<dbReference type="PANTHER" id="PTHR46696">
    <property type="entry name" value="P450, PUTATIVE (EUROFUNG)-RELATED"/>
    <property type="match status" value="1"/>
</dbReference>
<dbReference type="EMBL" id="NGFO01000033">
    <property type="protein sequence ID" value="OUC76446.1"/>
    <property type="molecule type" value="Genomic_DNA"/>
</dbReference>
<dbReference type="GO" id="GO:0016705">
    <property type="term" value="F:oxidoreductase activity, acting on paired donors, with incorporation or reduction of molecular oxygen"/>
    <property type="evidence" value="ECO:0007669"/>
    <property type="project" value="InterPro"/>
</dbReference>
<dbReference type="SUPFAM" id="SSF48264">
    <property type="entry name" value="Cytochrome P450"/>
    <property type="match status" value="1"/>
</dbReference>
<keyword evidence="2 7" id="KW-0349">Heme</keyword>
<keyword evidence="6 7" id="KW-0503">Monooxygenase</keyword>
<sequence length="411" mass="45379">MTAVQPSHEVTPKFVEEITMAELEADPYPFYERLRKEAPVAFVPSLGMYIVSTRELCMQIAKDSDSWPAVISPAGGRTFGHGALLNTNGPEHRDLRDMVEPHLQPSAVDNYIDDLVRPYARELLERIEDNGSADIVAEYCEPVSVRALGDLLGLGDVSTDKLREWFHKLSVSFTNSAMTSDGEFANPNGFVPGDEAKAEIIAHVDPKIDEWIVNPDHSAISHWLHDGMPEGQTRSRDVIYPNLYVFLLGAMQEPGHAMATTLAGLFSRPDQLERVVDDPGLIPRAVGEGMRWVAPIWSAAAKIATDEVVVGGVTIPQNSVVMLSYGSANQDENAYDAPTAYDLDRAVIPNMTFGGGVHACAGTYFANNVIRIALEELLETIPNIERDTDHEVNFWGWGFRGPKELHVQWEV</sequence>